<evidence type="ECO:0000313" key="2">
    <source>
        <dbReference type="EMBL" id="TNN82874.1"/>
    </source>
</evidence>
<keyword evidence="3" id="KW-1185">Reference proteome</keyword>
<sequence length="352" mass="38844">MAERLDSENEKCSQALHVTTEQDEQHETSETWRRSGVGRGLAGVLLLDPLLHLLQLCHVPVVLHLQVLHMSHHELHRSTHSSLLSGTGKPKYHIKPSPVLRPFLWPPTHRGPRAVQHLVHSAEQLRCVGDPLHGPTQDVQRPLHPLQDRLPASGQLQPDVVLRQVAGVLLRLQPLRQGVLVTARGQGDVGEGRLGATPLPSSLSSLSGAVAGLELRHEEVDGEMDVVHELLLRHLHMSYGNSQTQHLQHKVLIVSQQGGELASLVQPRAEDTRDLLDQRLRGQEGILLESLDVHVWQLSNFGFVTMLLVSKDAHGKLGPGESLQPADSQSEEVRSERGTLVWDSGYTVTSLQ</sequence>
<organism evidence="2 3">
    <name type="scientific">Liparis tanakae</name>
    <name type="common">Tanaka's snailfish</name>
    <dbReference type="NCBI Taxonomy" id="230148"/>
    <lineage>
        <taxon>Eukaryota</taxon>
        <taxon>Metazoa</taxon>
        <taxon>Chordata</taxon>
        <taxon>Craniata</taxon>
        <taxon>Vertebrata</taxon>
        <taxon>Euteleostomi</taxon>
        <taxon>Actinopterygii</taxon>
        <taxon>Neopterygii</taxon>
        <taxon>Teleostei</taxon>
        <taxon>Neoteleostei</taxon>
        <taxon>Acanthomorphata</taxon>
        <taxon>Eupercaria</taxon>
        <taxon>Perciformes</taxon>
        <taxon>Cottioidei</taxon>
        <taxon>Cottales</taxon>
        <taxon>Liparidae</taxon>
        <taxon>Liparis</taxon>
    </lineage>
</organism>
<dbReference type="EMBL" id="SRLO01000036">
    <property type="protein sequence ID" value="TNN82874.1"/>
    <property type="molecule type" value="Genomic_DNA"/>
</dbReference>
<reference evidence="2 3" key="1">
    <citation type="submission" date="2019-03" db="EMBL/GenBank/DDBJ databases">
        <title>First draft genome of Liparis tanakae, snailfish: a comprehensive survey of snailfish specific genes.</title>
        <authorList>
            <person name="Kim W."/>
            <person name="Song I."/>
            <person name="Jeong J.-H."/>
            <person name="Kim D."/>
            <person name="Kim S."/>
            <person name="Ryu S."/>
            <person name="Song J.Y."/>
            <person name="Lee S.K."/>
        </authorList>
    </citation>
    <scope>NUCLEOTIDE SEQUENCE [LARGE SCALE GENOMIC DNA]</scope>
    <source>
        <tissue evidence="2">Muscle</tissue>
    </source>
</reference>
<protein>
    <submittedName>
        <fullName evidence="2">Uncharacterized protein</fullName>
    </submittedName>
</protein>
<proteinExistence type="predicted"/>
<evidence type="ECO:0000256" key="1">
    <source>
        <dbReference type="SAM" id="MobiDB-lite"/>
    </source>
</evidence>
<feature type="region of interest" description="Disordered" evidence="1">
    <location>
        <begin position="318"/>
        <end position="338"/>
    </location>
</feature>
<dbReference type="Proteomes" id="UP000314294">
    <property type="component" value="Unassembled WGS sequence"/>
</dbReference>
<dbReference type="OrthoDB" id="10657056at2759"/>
<feature type="compositionally biased region" description="Basic and acidic residues" evidence="1">
    <location>
        <begin position="1"/>
        <end position="11"/>
    </location>
</feature>
<dbReference type="AlphaFoldDB" id="A0A4Z2IZ96"/>
<feature type="compositionally biased region" description="Basic and acidic residues" evidence="1">
    <location>
        <begin position="23"/>
        <end position="32"/>
    </location>
</feature>
<name>A0A4Z2IZ96_9TELE</name>
<evidence type="ECO:0000313" key="3">
    <source>
        <dbReference type="Proteomes" id="UP000314294"/>
    </source>
</evidence>
<feature type="region of interest" description="Disordered" evidence="1">
    <location>
        <begin position="1"/>
        <end position="32"/>
    </location>
</feature>
<gene>
    <name evidence="2" type="ORF">EYF80_006831</name>
</gene>
<accession>A0A4Z2IZ96</accession>
<comment type="caution">
    <text evidence="2">The sequence shown here is derived from an EMBL/GenBank/DDBJ whole genome shotgun (WGS) entry which is preliminary data.</text>
</comment>